<comment type="caution">
    <text evidence="2">The sequence shown here is derived from an EMBL/GenBank/DDBJ whole genome shotgun (WGS) entry which is preliminary data.</text>
</comment>
<dbReference type="AlphaFoldDB" id="A0A3D8SW91"/>
<organism evidence="2 3">
    <name type="scientific">Aspergillus mulundensis</name>
    <dbReference type="NCBI Taxonomy" id="1810919"/>
    <lineage>
        <taxon>Eukaryota</taxon>
        <taxon>Fungi</taxon>
        <taxon>Dikarya</taxon>
        <taxon>Ascomycota</taxon>
        <taxon>Pezizomycotina</taxon>
        <taxon>Eurotiomycetes</taxon>
        <taxon>Eurotiomycetidae</taxon>
        <taxon>Eurotiales</taxon>
        <taxon>Aspergillaceae</taxon>
        <taxon>Aspergillus</taxon>
        <taxon>Aspergillus subgen. Nidulantes</taxon>
    </lineage>
</organism>
<feature type="chain" id="PRO_5017635091" evidence="1">
    <location>
        <begin position="24"/>
        <end position="131"/>
    </location>
</feature>
<sequence length="131" mass="14425">MRVTMTPVIIFMMFVLFAMMASAHHVQCAGKALAAPTGQVKQAAKHIKDMGSIAWYLDPNSCEVIACKGRAQVRWCNEDTRNGRSIMAEHIAEGAYVLAKDCETRYNGKSVAGGYLTHDDNWSVIVQDAQC</sequence>
<dbReference type="EMBL" id="PVWQ01000002">
    <property type="protein sequence ID" value="RDW90565.1"/>
    <property type="molecule type" value="Genomic_DNA"/>
</dbReference>
<evidence type="ECO:0000313" key="3">
    <source>
        <dbReference type="Proteomes" id="UP000256690"/>
    </source>
</evidence>
<dbReference type="PANTHER" id="PTHR35605">
    <property type="entry name" value="ECP2 EFFECTOR PROTEIN DOMAIN-CONTAINING PROTEIN-RELATED"/>
    <property type="match status" value="1"/>
</dbReference>
<feature type="signal peptide" evidence="1">
    <location>
        <begin position="1"/>
        <end position="23"/>
    </location>
</feature>
<dbReference type="OrthoDB" id="4467589at2759"/>
<dbReference type="RefSeq" id="XP_026607519.1">
    <property type="nucleotide sequence ID" value="XM_026744356.1"/>
</dbReference>
<name>A0A3D8SW91_9EURO</name>
<evidence type="ECO:0000256" key="1">
    <source>
        <dbReference type="SAM" id="SignalP"/>
    </source>
</evidence>
<dbReference type="Proteomes" id="UP000256690">
    <property type="component" value="Unassembled WGS sequence"/>
</dbReference>
<protein>
    <submittedName>
        <fullName evidence="2">Uncharacterized protein</fullName>
    </submittedName>
</protein>
<accession>A0A3D8SW91</accession>
<keyword evidence="1" id="KW-0732">Signal</keyword>
<evidence type="ECO:0000313" key="2">
    <source>
        <dbReference type="EMBL" id="RDW90565.1"/>
    </source>
</evidence>
<reference evidence="2 3" key="1">
    <citation type="journal article" date="2018" name="IMA Fungus">
        <title>IMA Genome-F 9: Draft genome sequence of Annulohypoxylon stygium, Aspergillus mulundensis, Berkeleyomyces basicola (syn. Thielaviopsis basicola), Ceratocystis smalleyi, two Cercospora beticola strains, Coleophoma cylindrospora, Fusarium fracticaudum, Phialophora cf. hyalina, and Morchella septimelata.</title>
        <authorList>
            <person name="Wingfield B.D."/>
            <person name="Bills G.F."/>
            <person name="Dong Y."/>
            <person name="Huang W."/>
            <person name="Nel W.J."/>
            <person name="Swalarsk-Parry B.S."/>
            <person name="Vaghefi N."/>
            <person name="Wilken P.M."/>
            <person name="An Z."/>
            <person name="de Beer Z.W."/>
            <person name="De Vos L."/>
            <person name="Chen L."/>
            <person name="Duong T.A."/>
            <person name="Gao Y."/>
            <person name="Hammerbacher A."/>
            <person name="Kikkert J.R."/>
            <person name="Li Y."/>
            <person name="Li H."/>
            <person name="Li K."/>
            <person name="Li Q."/>
            <person name="Liu X."/>
            <person name="Ma X."/>
            <person name="Naidoo K."/>
            <person name="Pethybridge S.J."/>
            <person name="Sun J."/>
            <person name="Steenkamp E.T."/>
            <person name="van der Nest M.A."/>
            <person name="van Wyk S."/>
            <person name="Wingfield M.J."/>
            <person name="Xiong C."/>
            <person name="Yue Q."/>
            <person name="Zhang X."/>
        </authorList>
    </citation>
    <scope>NUCLEOTIDE SEQUENCE [LARGE SCALE GENOMIC DNA]</scope>
    <source>
        <strain evidence="2 3">DSM 5745</strain>
    </source>
</reference>
<dbReference type="PANTHER" id="PTHR35605:SF1">
    <property type="entry name" value="ECP2 EFFECTOR PROTEIN DOMAIN-CONTAINING PROTEIN-RELATED"/>
    <property type="match status" value="1"/>
</dbReference>
<dbReference type="GeneID" id="38112710"/>
<keyword evidence="3" id="KW-1185">Reference proteome</keyword>
<proteinExistence type="predicted"/>
<gene>
    <name evidence="2" type="ORF">DSM5745_02340</name>
</gene>